<dbReference type="Proteomes" id="UP001054902">
    <property type="component" value="Unassembled WGS sequence"/>
</dbReference>
<gene>
    <name evidence="11" type="ORF">CTEN210_10956</name>
</gene>
<dbReference type="InterPro" id="IPR018108">
    <property type="entry name" value="MCP_transmembrane"/>
</dbReference>
<feature type="repeat" description="Solcar" evidence="9">
    <location>
        <begin position="303"/>
        <end position="409"/>
    </location>
</feature>
<dbReference type="GO" id="GO:0048250">
    <property type="term" value="P:iron import into the mitochondrion"/>
    <property type="evidence" value="ECO:0007669"/>
    <property type="project" value="TreeGrafter"/>
</dbReference>
<accession>A0AAD3D0M9</accession>
<evidence type="ECO:0000313" key="12">
    <source>
        <dbReference type="Proteomes" id="UP001054902"/>
    </source>
</evidence>
<dbReference type="PANTHER" id="PTHR45758">
    <property type="entry name" value="MITOFERRIN-1-RELATED"/>
    <property type="match status" value="1"/>
</dbReference>
<sequence length="412" mass="44578">MPSQEKEMVEEVPEDLEWEEWDGKSPFLHHCLAGSVAGVAEHTLLFPVDTVKTHMQAYCATCPNNPANIDSASAKKVCVGPPSTHSAPAPNLSSQGMWSTMRNLIQHGHAHGHSTKPFVAHTNAALVSPKGARQTATLSSTGTATIESSVAVPFSKGYARLWRGVQTMTTGCIPAHALYFSSYEFTKAKLSTPVVNPNTGASHLHLGTIGASVAGAVSTFFHDLVMTPMDTIKQRMQLGHYNSMQHAITHILHHEGWIGLYRSFGVTILTNLPYGMVMMSTNEFVRDTLLDIRAANGNTSQILDLQTTMVAGCTAGAVAATVTAPLDRVKTRLQTQRFATAAPIHQDAVKACPKALKPKLKYDGLVDALQSIIKEEGYVGLWRGLAPRVMTHTPAVAITWTTYETAKRWLAS</sequence>
<evidence type="ECO:0000256" key="1">
    <source>
        <dbReference type="ARBA" id="ARBA00004225"/>
    </source>
</evidence>
<comment type="similarity">
    <text evidence="2 10">Belongs to the mitochondrial carrier (TC 2.A.29) family.</text>
</comment>
<dbReference type="InterPro" id="IPR002067">
    <property type="entry name" value="MCP"/>
</dbReference>
<keyword evidence="7" id="KW-0496">Mitochondrion</keyword>
<dbReference type="Pfam" id="PF00153">
    <property type="entry name" value="Mito_carr"/>
    <property type="match status" value="3"/>
</dbReference>
<evidence type="ECO:0000256" key="5">
    <source>
        <dbReference type="ARBA" id="ARBA00022737"/>
    </source>
</evidence>
<name>A0AAD3D0M9_9STRA</name>
<proteinExistence type="inferred from homology"/>
<keyword evidence="6" id="KW-1133">Transmembrane helix</keyword>
<dbReference type="GO" id="GO:0031966">
    <property type="term" value="C:mitochondrial membrane"/>
    <property type="evidence" value="ECO:0007669"/>
    <property type="project" value="UniProtKB-SubCell"/>
</dbReference>
<evidence type="ECO:0000256" key="8">
    <source>
        <dbReference type="ARBA" id="ARBA00023136"/>
    </source>
</evidence>
<keyword evidence="5" id="KW-0677">Repeat</keyword>
<evidence type="ECO:0000256" key="7">
    <source>
        <dbReference type="ARBA" id="ARBA00023128"/>
    </source>
</evidence>
<dbReference type="EMBL" id="BLLK01000047">
    <property type="protein sequence ID" value="GFH54480.1"/>
    <property type="molecule type" value="Genomic_DNA"/>
</dbReference>
<evidence type="ECO:0000256" key="9">
    <source>
        <dbReference type="PROSITE-ProRule" id="PRU00282"/>
    </source>
</evidence>
<evidence type="ECO:0000256" key="2">
    <source>
        <dbReference type="ARBA" id="ARBA00006375"/>
    </source>
</evidence>
<dbReference type="PRINTS" id="PR00926">
    <property type="entry name" value="MITOCARRIER"/>
</dbReference>
<dbReference type="Gene3D" id="1.50.40.10">
    <property type="entry name" value="Mitochondrial carrier domain"/>
    <property type="match status" value="2"/>
</dbReference>
<feature type="repeat" description="Solcar" evidence="9">
    <location>
        <begin position="206"/>
        <end position="288"/>
    </location>
</feature>
<evidence type="ECO:0000256" key="4">
    <source>
        <dbReference type="ARBA" id="ARBA00022692"/>
    </source>
</evidence>
<comment type="caution">
    <text evidence="11">The sequence shown here is derived from an EMBL/GenBank/DDBJ whole genome shotgun (WGS) entry which is preliminary data.</text>
</comment>
<keyword evidence="3 10" id="KW-0813">Transport</keyword>
<dbReference type="AlphaFoldDB" id="A0AAD3D0M9"/>
<keyword evidence="4 9" id="KW-0812">Transmembrane</keyword>
<dbReference type="PROSITE" id="PS50920">
    <property type="entry name" value="SOLCAR"/>
    <property type="match status" value="2"/>
</dbReference>
<dbReference type="PANTHER" id="PTHR45758:SF4">
    <property type="entry name" value="MITOFERRIN-1"/>
    <property type="match status" value="1"/>
</dbReference>
<evidence type="ECO:0000256" key="6">
    <source>
        <dbReference type="ARBA" id="ARBA00022989"/>
    </source>
</evidence>
<keyword evidence="8 9" id="KW-0472">Membrane</keyword>
<dbReference type="InterPro" id="IPR023395">
    <property type="entry name" value="MCP_dom_sf"/>
</dbReference>
<evidence type="ECO:0000256" key="10">
    <source>
        <dbReference type="RuleBase" id="RU000488"/>
    </source>
</evidence>
<evidence type="ECO:0000313" key="11">
    <source>
        <dbReference type="EMBL" id="GFH54480.1"/>
    </source>
</evidence>
<protein>
    <submittedName>
        <fullName evidence="11">Solute carrier family 25 (Mitochondrial iron transporter), member 28/37</fullName>
    </submittedName>
</protein>
<comment type="subcellular location">
    <subcellularLocation>
        <location evidence="1">Mitochondrion membrane</location>
        <topology evidence="1">Multi-pass membrane protein</topology>
    </subcellularLocation>
</comment>
<dbReference type="SUPFAM" id="SSF103506">
    <property type="entry name" value="Mitochondrial carrier"/>
    <property type="match status" value="1"/>
</dbReference>
<organism evidence="11 12">
    <name type="scientific">Chaetoceros tenuissimus</name>
    <dbReference type="NCBI Taxonomy" id="426638"/>
    <lineage>
        <taxon>Eukaryota</taxon>
        <taxon>Sar</taxon>
        <taxon>Stramenopiles</taxon>
        <taxon>Ochrophyta</taxon>
        <taxon>Bacillariophyta</taxon>
        <taxon>Coscinodiscophyceae</taxon>
        <taxon>Chaetocerotophycidae</taxon>
        <taxon>Chaetocerotales</taxon>
        <taxon>Chaetocerotaceae</taxon>
        <taxon>Chaetoceros</taxon>
    </lineage>
</organism>
<keyword evidence="12" id="KW-1185">Reference proteome</keyword>
<evidence type="ECO:0000256" key="3">
    <source>
        <dbReference type="ARBA" id="ARBA00022448"/>
    </source>
</evidence>
<dbReference type="GO" id="GO:0015093">
    <property type="term" value="F:ferrous iron transmembrane transporter activity"/>
    <property type="evidence" value="ECO:0007669"/>
    <property type="project" value="TreeGrafter"/>
</dbReference>
<reference evidence="11 12" key="1">
    <citation type="journal article" date="2021" name="Sci. Rep.">
        <title>The genome of the diatom Chaetoceros tenuissimus carries an ancient integrated fragment of an extant virus.</title>
        <authorList>
            <person name="Hongo Y."/>
            <person name="Kimura K."/>
            <person name="Takaki Y."/>
            <person name="Yoshida Y."/>
            <person name="Baba S."/>
            <person name="Kobayashi G."/>
            <person name="Nagasaki K."/>
            <person name="Hano T."/>
            <person name="Tomaru Y."/>
        </authorList>
    </citation>
    <scope>NUCLEOTIDE SEQUENCE [LARGE SCALE GENOMIC DNA]</scope>
    <source>
        <strain evidence="11 12">NIES-3715</strain>
    </source>
</reference>